<organism evidence="2 3">
    <name type="scientific">Onchocerca flexuosa</name>
    <dbReference type="NCBI Taxonomy" id="387005"/>
    <lineage>
        <taxon>Eukaryota</taxon>
        <taxon>Metazoa</taxon>
        <taxon>Ecdysozoa</taxon>
        <taxon>Nematoda</taxon>
        <taxon>Chromadorea</taxon>
        <taxon>Rhabditida</taxon>
        <taxon>Spirurina</taxon>
        <taxon>Spiruromorpha</taxon>
        <taxon>Filarioidea</taxon>
        <taxon>Onchocercidae</taxon>
        <taxon>Onchocerca</taxon>
    </lineage>
</organism>
<gene>
    <name evidence="2" type="ORF">X798_06443</name>
</gene>
<dbReference type="GO" id="GO:0036064">
    <property type="term" value="C:ciliary basal body"/>
    <property type="evidence" value="ECO:0007669"/>
    <property type="project" value="TreeGrafter"/>
</dbReference>
<dbReference type="AlphaFoldDB" id="A0A238BMT5"/>
<dbReference type="PANTHER" id="PTHR16074:SF4">
    <property type="entry name" value="BARDET-BIEDL SYNDROME 7 PROTEIN"/>
    <property type="match status" value="1"/>
</dbReference>
<dbReference type="EMBL" id="KZ270089">
    <property type="protein sequence ID" value="OZC06562.1"/>
    <property type="molecule type" value="Genomic_DNA"/>
</dbReference>
<dbReference type="GO" id="GO:0016020">
    <property type="term" value="C:membrane"/>
    <property type="evidence" value="ECO:0007669"/>
    <property type="project" value="TreeGrafter"/>
</dbReference>
<dbReference type="GO" id="GO:0034464">
    <property type="term" value="C:BBSome"/>
    <property type="evidence" value="ECO:0007669"/>
    <property type="project" value="TreeGrafter"/>
</dbReference>
<sequence length="159" mass="18254">NEIEKLEQRIVSERQRYSEILSQEDSGAVSIPHFKIQDEFKLDKEAMCYTLIIELMIPIDFVILQSDVVIELLDVEKNSAIISITSPDGKSRNALLASYRCQASTTRIEIKIRSLEGQHGNLQAYICPKIHPKMCQVNDYFTLEIIYSFIIVCSEFSFT</sequence>
<name>A0A238BMT5_9BILA</name>
<dbReference type="GO" id="GO:0008104">
    <property type="term" value="P:intracellular protein localization"/>
    <property type="evidence" value="ECO:0007669"/>
    <property type="project" value="TreeGrafter"/>
</dbReference>
<accession>A0A238BMT5</accession>
<evidence type="ECO:0000313" key="3">
    <source>
        <dbReference type="Proteomes" id="UP000242913"/>
    </source>
</evidence>
<dbReference type="OrthoDB" id="414590at2759"/>
<evidence type="ECO:0000259" key="1">
    <source>
        <dbReference type="Pfam" id="PF23360"/>
    </source>
</evidence>
<reference evidence="2 3" key="1">
    <citation type="submission" date="2015-12" db="EMBL/GenBank/DDBJ databases">
        <title>Draft genome of the nematode, Onchocerca flexuosa.</title>
        <authorList>
            <person name="Mitreva M."/>
        </authorList>
    </citation>
    <scope>NUCLEOTIDE SEQUENCE [LARGE SCALE GENOMIC DNA]</scope>
    <source>
        <strain evidence="2">Red Deer</strain>
    </source>
</reference>
<proteinExistence type="predicted"/>
<dbReference type="PANTHER" id="PTHR16074">
    <property type="entry name" value="BARDET-BIEDL SYNDROME 7 PROTEIN"/>
    <property type="match status" value="1"/>
</dbReference>
<feature type="non-terminal residue" evidence="2">
    <location>
        <position position="1"/>
    </location>
</feature>
<dbReference type="Pfam" id="PF23360">
    <property type="entry name" value="BBS7_GAE"/>
    <property type="match status" value="1"/>
</dbReference>
<dbReference type="Proteomes" id="UP000242913">
    <property type="component" value="Unassembled WGS sequence"/>
</dbReference>
<dbReference type="InterPro" id="IPR056334">
    <property type="entry name" value="BBS7_GAE_dom"/>
</dbReference>
<protein>
    <recommendedName>
        <fullName evidence="1">BBS7 GAE domain-containing protein</fullName>
    </recommendedName>
</protein>
<evidence type="ECO:0000313" key="2">
    <source>
        <dbReference type="EMBL" id="OZC06562.1"/>
    </source>
</evidence>
<dbReference type="GO" id="GO:0005930">
    <property type="term" value="C:axoneme"/>
    <property type="evidence" value="ECO:0007669"/>
    <property type="project" value="TreeGrafter"/>
</dbReference>
<feature type="domain" description="BBS7 GAE" evidence="1">
    <location>
        <begin position="32"/>
        <end position="140"/>
    </location>
</feature>
<dbReference type="GO" id="GO:0060271">
    <property type="term" value="P:cilium assembly"/>
    <property type="evidence" value="ECO:0007669"/>
    <property type="project" value="TreeGrafter"/>
</dbReference>
<dbReference type="GO" id="GO:0043005">
    <property type="term" value="C:neuron projection"/>
    <property type="evidence" value="ECO:0007669"/>
    <property type="project" value="TreeGrafter"/>
</dbReference>
<keyword evidence="3" id="KW-1185">Reference proteome</keyword>